<evidence type="ECO:0000256" key="1">
    <source>
        <dbReference type="SAM" id="Phobius"/>
    </source>
</evidence>
<gene>
    <name evidence="3" type="ORF">GCM10023314_09880</name>
</gene>
<keyword evidence="1" id="KW-1133">Transmembrane helix</keyword>
<dbReference type="PANTHER" id="PTHR10098:SF108">
    <property type="entry name" value="TETRATRICOPEPTIDE REPEAT PROTEIN 28"/>
    <property type="match status" value="1"/>
</dbReference>
<keyword evidence="1" id="KW-0472">Membrane</keyword>
<protein>
    <recommendedName>
        <fullName evidence="2">CHAT domain-containing protein</fullName>
    </recommendedName>
</protein>
<proteinExistence type="predicted"/>
<dbReference type="Pfam" id="PF12770">
    <property type="entry name" value="CHAT"/>
    <property type="match status" value="1"/>
</dbReference>
<dbReference type="RefSeq" id="WP_345190552.1">
    <property type="nucleotide sequence ID" value="NZ_BAABJJ010000012.1"/>
</dbReference>
<accession>A0ABP9GFB7</accession>
<comment type="caution">
    <text evidence="3">The sequence shown here is derived from an EMBL/GenBank/DDBJ whole genome shotgun (WGS) entry which is preliminary data.</text>
</comment>
<dbReference type="EMBL" id="BAABJJ010000012">
    <property type="protein sequence ID" value="GAA4939226.1"/>
    <property type="molecule type" value="Genomic_DNA"/>
</dbReference>
<evidence type="ECO:0000313" key="3">
    <source>
        <dbReference type="EMBL" id="GAA4939226.1"/>
    </source>
</evidence>
<keyword evidence="4" id="KW-1185">Reference proteome</keyword>
<feature type="transmembrane region" description="Helical" evidence="1">
    <location>
        <begin position="825"/>
        <end position="844"/>
    </location>
</feature>
<reference evidence="4" key="1">
    <citation type="journal article" date="2019" name="Int. J. Syst. Evol. Microbiol.">
        <title>The Global Catalogue of Microorganisms (GCM) 10K type strain sequencing project: providing services to taxonomists for standard genome sequencing and annotation.</title>
        <authorList>
            <consortium name="The Broad Institute Genomics Platform"/>
            <consortium name="The Broad Institute Genome Sequencing Center for Infectious Disease"/>
            <person name="Wu L."/>
            <person name="Ma J."/>
        </authorList>
    </citation>
    <scope>NUCLEOTIDE SEQUENCE [LARGE SCALE GENOMIC DNA]</scope>
    <source>
        <strain evidence="4">JCM 18285</strain>
    </source>
</reference>
<keyword evidence="1" id="KW-0812">Transmembrane</keyword>
<dbReference type="InterPro" id="IPR024983">
    <property type="entry name" value="CHAT_dom"/>
</dbReference>
<sequence>MKKTYFLLFFIYGFGFSQNLEETIYVVAETFIANQNVTSLQLLNTKESDFKNQVKTKDEQLALVFLQTHKAYYLFETSKLNEAITTYEDALKRFNEHELSEISEFDIIENCLKPLGNLYTKTGDFTNALITINQYIFLAEKTKNTGHQISGSINLAKLYYTLGKHETAIKTIDDAYKLPNISKAQKTHLHNIKTESLIALNQSEKASSLNSSTKFSTFQKEKNTYLIQLQNGNYPKALTSFITYKNHQLKNKITGRALALLYIEEAQLYYLLKLPDDALNNLNLAIKALLPNFKKEGLPEKNLLYPENKFIDIFDLYAEIETNPEMALQCYDLSFYVSGLLQNAWTSQETKILNETNNRIRSEKCIDILFDSYKQTKNKALLFKAFQYSENNKASVLKAVFLKKIHLQRFPNDSLLVKEFDLLKEQEHITSLLVKEGLNASEINDLGTQLSAISMQLKSLKTAISKKYPDNYDLFSLEAMKRQLLVDHTVLVEYFYGKNSIYQFIVSNNDIILNRIPLNTSIKSDITNFISLFDSSSTINNDIKNYTNQAFNIYKSLKFDALSSYKNVLIIPDGLLNFIPFEGLLKEKTNTTSFSKMPFVITNQKIVYNSSVILYLNKISKLDNNTVLGFFPVFENTKQALTYSIHEADAIENVMQSQMLMRTEATKTNFNKNASDYGVLHLSTHASSGDFVKPSNLSFYDTSIFLNELYSLDLNTNLVVLSACETGIGKLYKGEGAMSIARGFQYAGVQNLLFSLWQINDLSTSQIMQLFYQNYSESESAFVANHHSKIKYLENESISNIKKSPYYWSAFVFYGIPEVAKSQGFTFYIIFGILIVLIILLLLFKSKIYGRNASRISSKKRIH</sequence>
<evidence type="ECO:0000313" key="4">
    <source>
        <dbReference type="Proteomes" id="UP001501302"/>
    </source>
</evidence>
<feature type="domain" description="CHAT" evidence="2">
    <location>
        <begin position="563"/>
        <end position="815"/>
    </location>
</feature>
<dbReference type="InterPro" id="IPR019734">
    <property type="entry name" value="TPR_rpt"/>
</dbReference>
<dbReference type="SUPFAM" id="SSF48452">
    <property type="entry name" value="TPR-like"/>
    <property type="match status" value="1"/>
</dbReference>
<dbReference type="Gene3D" id="1.25.40.10">
    <property type="entry name" value="Tetratricopeptide repeat domain"/>
    <property type="match status" value="1"/>
</dbReference>
<dbReference type="PANTHER" id="PTHR10098">
    <property type="entry name" value="RAPSYN-RELATED"/>
    <property type="match status" value="1"/>
</dbReference>
<dbReference type="SMART" id="SM00028">
    <property type="entry name" value="TPR"/>
    <property type="match status" value="4"/>
</dbReference>
<name>A0ABP9GFB7_9FLAO</name>
<organism evidence="3 4">
    <name type="scientific">Algibacter agarivorans</name>
    <dbReference type="NCBI Taxonomy" id="1109741"/>
    <lineage>
        <taxon>Bacteria</taxon>
        <taxon>Pseudomonadati</taxon>
        <taxon>Bacteroidota</taxon>
        <taxon>Flavobacteriia</taxon>
        <taxon>Flavobacteriales</taxon>
        <taxon>Flavobacteriaceae</taxon>
        <taxon>Algibacter</taxon>
    </lineage>
</organism>
<dbReference type="InterPro" id="IPR011990">
    <property type="entry name" value="TPR-like_helical_dom_sf"/>
</dbReference>
<evidence type="ECO:0000259" key="2">
    <source>
        <dbReference type="Pfam" id="PF12770"/>
    </source>
</evidence>
<dbReference type="Proteomes" id="UP001501302">
    <property type="component" value="Unassembled WGS sequence"/>
</dbReference>